<proteinExistence type="predicted"/>
<organism evidence="2 3">
    <name type="scientific">Elysia crispata</name>
    <name type="common">lettuce slug</name>
    <dbReference type="NCBI Taxonomy" id="231223"/>
    <lineage>
        <taxon>Eukaryota</taxon>
        <taxon>Metazoa</taxon>
        <taxon>Spiralia</taxon>
        <taxon>Lophotrochozoa</taxon>
        <taxon>Mollusca</taxon>
        <taxon>Gastropoda</taxon>
        <taxon>Heterobranchia</taxon>
        <taxon>Euthyneura</taxon>
        <taxon>Panpulmonata</taxon>
        <taxon>Sacoglossa</taxon>
        <taxon>Placobranchoidea</taxon>
        <taxon>Plakobranchidae</taxon>
        <taxon>Elysia</taxon>
    </lineage>
</organism>
<feature type="domain" description="Ig-like" evidence="1">
    <location>
        <begin position="442"/>
        <end position="535"/>
    </location>
</feature>
<dbReference type="PANTHER" id="PTHR23279:SF36">
    <property type="entry name" value="DEFECTIVE PROBOSCIS EXTENSION RESPONSE 9, ISOFORM A"/>
    <property type="match status" value="1"/>
</dbReference>
<dbReference type="GO" id="GO:0032589">
    <property type="term" value="C:neuron projection membrane"/>
    <property type="evidence" value="ECO:0007669"/>
    <property type="project" value="TreeGrafter"/>
</dbReference>
<dbReference type="InterPro" id="IPR003598">
    <property type="entry name" value="Ig_sub2"/>
</dbReference>
<dbReference type="InterPro" id="IPR037448">
    <property type="entry name" value="Zig-8"/>
</dbReference>
<dbReference type="SMART" id="SM00408">
    <property type="entry name" value="IGc2"/>
    <property type="match status" value="2"/>
</dbReference>
<comment type="caution">
    <text evidence="2">The sequence shown here is derived from an EMBL/GenBank/DDBJ whole genome shotgun (WGS) entry which is preliminary data.</text>
</comment>
<evidence type="ECO:0000313" key="2">
    <source>
        <dbReference type="EMBL" id="KAK3755871.1"/>
    </source>
</evidence>
<name>A0AAE0YRZ5_9GAST</name>
<dbReference type="InterPro" id="IPR036179">
    <property type="entry name" value="Ig-like_dom_sf"/>
</dbReference>
<dbReference type="CDD" id="cd00096">
    <property type="entry name" value="Ig"/>
    <property type="match status" value="1"/>
</dbReference>
<dbReference type="AlphaFoldDB" id="A0AAE0YRZ5"/>
<gene>
    <name evidence="2" type="ORF">RRG08_056140</name>
</gene>
<dbReference type="SUPFAM" id="SSF48726">
    <property type="entry name" value="Immunoglobulin"/>
    <property type="match status" value="2"/>
</dbReference>
<dbReference type="Proteomes" id="UP001283361">
    <property type="component" value="Unassembled WGS sequence"/>
</dbReference>
<dbReference type="InterPro" id="IPR007110">
    <property type="entry name" value="Ig-like_dom"/>
</dbReference>
<dbReference type="Pfam" id="PF07686">
    <property type="entry name" value="V-set"/>
    <property type="match status" value="1"/>
</dbReference>
<accession>A0AAE0YRZ5</accession>
<dbReference type="InterPro" id="IPR013098">
    <property type="entry name" value="Ig_I-set"/>
</dbReference>
<reference evidence="2" key="1">
    <citation type="journal article" date="2023" name="G3 (Bethesda)">
        <title>A reference genome for the long-term kleptoplast-retaining sea slug Elysia crispata morphotype clarki.</title>
        <authorList>
            <person name="Eastman K.E."/>
            <person name="Pendleton A.L."/>
            <person name="Shaikh M.A."/>
            <person name="Suttiyut T."/>
            <person name="Ogas R."/>
            <person name="Tomko P."/>
            <person name="Gavelis G."/>
            <person name="Widhalm J.R."/>
            <person name="Wisecaver J.H."/>
        </authorList>
    </citation>
    <scope>NUCLEOTIDE SEQUENCE</scope>
    <source>
        <strain evidence="2">ECLA1</strain>
    </source>
</reference>
<dbReference type="Pfam" id="PF07679">
    <property type="entry name" value="I-set"/>
    <property type="match status" value="1"/>
</dbReference>
<evidence type="ECO:0000259" key="1">
    <source>
        <dbReference type="PROSITE" id="PS50835"/>
    </source>
</evidence>
<dbReference type="SMART" id="SM00409">
    <property type="entry name" value="IG"/>
    <property type="match status" value="2"/>
</dbReference>
<sequence>MRIRDAVDLGSAQNQRRPLLHCRRLSIRISQVKKRNSTLLFSNSTICRLRPQKLISVCSLRLVERTSTAQGQLCFLTRFQAMFKFRLAQNDQSFLPVHLIFYHQSGYLCYDCAELVTFTAKITSLVLNMSLSSLICVRKTPIQVINSFGPASSNISFPEAYLPLDQNDATRPLAAIPTIRQKHPKRCLSSLESHPEMQRDHHQPRRCRSMSQCLWPQHQRDWSGHRHEETMKLSGAYCHNDTAQFNAQPNSSQPQTCSTCRQINSELYHSGQKLQYEINPSNGEHSYHRSDKRQHVSFDRLNVLIPILILFLMRLCGAVVIGPPWPEPVFLPRLLNVTARHGGRALLPCAVHYLGTRQVTWRRLGAQHFLSIGDLAWVKDPNLEMEFRELTPEVSEWNLIIRNVTPADQGTYECKISDKNELFRHVHLRVVGPPLVKKAQRPPVVLSGKDYVEIGHPIRLFCNVSGPEGLQLRIDWFKDGDSLQYPSPRNAIITNYNLVESNVLVSELFIDRSRDNDSGSYICRSTMGITSKIVTVLIADTYNKKRAGEIKAESSSPHTHCLGPALLLFWSSFATSISVWLLTDTSNVTRAGEIKAESSSPLIHSLGPALLLFWSSFATSLSGWLLR</sequence>
<dbReference type="GO" id="GO:0050808">
    <property type="term" value="P:synapse organization"/>
    <property type="evidence" value="ECO:0007669"/>
    <property type="project" value="TreeGrafter"/>
</dbReference>
<evidence type="ECO:0000313" key="3">
    <source>
        <dbReference type="Proteomes" id="UP001283361"/>
    </source>
</evidence>
<dbReference type="InterPro" id="IPR003599">
    <property type="entry name" value="Ig_sub"/>
</dbReference>
<dbReference type="Gene3D" id="2.60.40.10">
    <property type="entry name" value="Immunoglobulins"/>
    <property type="match status" value="2"/>
</dbReference>
<dbReference type="EMBL" id="JAWDGP010005584">
    <property type="protein sequence ID" value="KAK3755871.1"/>
    <property type="molecule type" value="Genomic_DNA"/>
</dbReference>
<protein>
    <recommendedName>
        <fullName evidence="1">Ig-like domain-containing protein</fullName>
    </recommendedName>
</protein>
<dbReference type="InterPro" id="IPR013783">
    <property type="entry name" value="Ig-like_fold"/>
</dbReference>
<dbReference type="PANTHER" id="PTHR23279">
    <property type="entry name" value="DEFECTIVE PROBOSCIS EXTENSION RESPONSE DPR -RELATED"/>
    <property type="match status" value="1"/>
</dbReference>
<feature type="domain" description="Ig-like" evidence="1">
    <location>
        <begin position="326"/>
        <end position="418"/>
    </location>
</feature>
<keyword evidence="3" id="KW-1185">Reference proteome</keyword>
<dbReference type="PROSITE" id="PS50835">
    <property type="entry name" value="IG_LIKE"/>
    <property type="match status" value="2"/>
</dbReference>
<dbReference type="InterPro" id="IPR013106">
    <property type="entry name" value="Ig_V-set"/>
</dbReference>